<dbReference type="PANTHER" id="PTHR11439">
    <property type="entry name" value="GAG-POL-RELATED RETROTRANSPOSON"/>
    <property type="match status" value="1"/>
</dbReference>
<protein>
    <submittedName>
        <fullName evidence="1">Polyprotein</fullName>
    </submittedName>
</protein>
<dbReference type="PANTHER" id="PTHR11439:SF483">
    <property type="entry name" value="PEPTIDE SYNTHASE GLIP-LIKE, PUTATIVE (AFU_ORTHOLOGUE AFUA_3G12920)-RELATED"/>
    <property type="match status" value="1"/>
</dbReference>
<accession>A0A225X277</accession>
<dbReference type="CDD" id="cd09272">
    <property type="entry name" value="RNase_HI_RT_Ty1"/>
    <property type="match status" value="1"/>
</dbReference>
<proteinExistence type="predicted"/>
<keyword evidence="2" id="KW-1185">Reference proteome</keyword>
<name>A0A225X277_9STRA</name>
<reference evidence="2" key="1">
    <citation type="submission" date="2017-03" db="EMBL/GenBank/DDBJ databases">
        <title>Phytopthora megakarya and P. palmivora, two closely related causual agents of cacao black pod achieved similar genome size and gene model numbers by different mechanisms.</title>
        <authorList>
            <person name="Ali S."/>
            <person name="Shao J."/>
            <person name="Larry D.J."/>
            <person name="Kronmiller B."/>
            <person name="Shen D."/>
            <person name="Strem M.D."/>
            <person name="Melnick R.L."/>
            <person name="Guiltinan M.J."/>
            <person name="Tyler B.M."/>
            <person name="Meinhardt L.W."/>
            <person name="Bailey B.A."/>
        </authorList>
    </citation>
    <scope>NUCLEOTIDE SEQUENCE [LARGE SCALE GENOMIC DNA]</scope>
    <source>
        <strain evidence="2">zdho120</strain>
    </source>
</reference>
<dbReference type="STRING" id="4795.A0A225X277"/>
<organism evidence="1 2">
    <name type="scientific">Phytophthora megakarya</name>
    <dbReference type="NCBI Taxonomy" id="4795"/>
    <lineage>
        <taxon>Eukaryota</taxon>
        <taxon>Sar</taxon>
        <taxon>Stramenopiles</taxon>
        <taxon>Oomycota</taxon>
        <taxon>Peronosporomycetes</taxon>
        <taxon>Peronosporales</taxon>
        <taxon>Peronosporaceae</taxon>
        <taxon>Phytophthora</taxon>
    </lineage>
</organism>
<dbReference type="EMBL" id="NBNE01000070">
    <property type="protein sequence ID" value="OWZ23339.1"/>
    <property type="molecule type" value="Genomic_DNA"/>
</dbReference>
<dbReference type="OrthoDB" id="166310at2759"/>
<dbReference type="Proteomes" id="UP000198211">
    <property type="component" value="Unassembled WGS sequence"/>
</dbReference>
<dbReference type="AlphaFoldDB" id="A0A225X277"/>
<comment type="caution">
    <text evidence="1">The sequence shown here is derived from an EMBL/GenBank/DDBJ whole genome shotgun (WGS) entry which is preliminary data.</text>
</comment>
<gene>
    <name evidence="1" type="ORF">PHMEG_0001784</name>
</gene>
<evidence type="ECO:0000313" key="2">
    <source>
        <dbReference type="Proteomes" id="UP000198211"/>
    </source>
</evidence>
<sequence length="256" mass="29246">MCNGCKSPGTPDLKLTKAMCAMDADERKFMDRKPYLSIIGSLMYLMLGSRPDLSYLENPGILHWRATKQCLRYLRETIDYGLRLGGLKWTGLKPNSHLQAYPDADFANSTEDRKSVAGYITKFCGSPISWSSQTEKTVALHTTEAEYMALSLLVQEVIHLRQMLKELKVKQKETTEVYVDNESTKKLATNLVFHDRSKHIDVRHHFIDVHRFPGVDNVADAFTKPFSRGLFEKHRASMGLMSREIFEAPQRNEGNQ</sequence>
<evidence type="ECO:0000313" key="1">
    <source>
        <dbReference type="EMBL" id="OWZ23339.1"/>
    </source>
</evidence>